<dbReference type="EMBL" id="JZEX01000105">
    <property type="protein sequence ID" value="KKB11936.1"/>
    <property type="molecule type" value="Genomic_DNA"/>
</dbReference>
<comment type="caution">
    <text evidence="6">The sequence shown here is derived from an EMBL/GenBank/DDBJ whole genome shotgun (WGS) entry which is preliminary data.</text>
</comment>
<evidence type="ECO:0000256" key="2">
    <source>
        <dbReference type="ARBA" id="ARBA00022692"/>
    </source>
</evidence>
<evidence type="ECO:0000256" key="3">
    <source>
        <dbReference type="ARBA" id="ARBA00022989"/>
    </source>
</evidence>
<dbReference type="PATRIC" id="fig|443610.3.peg.229"/>
<evidence type="ECO:0000313" key="7">
    <source>
        <dbReference type="Proteomes" id="UP000033632"/>
    </source>
</evidence>
<keyword evidence="4" id="KW-0472">Membrane</keyword>
<comment type="subcellular location">
    <subcellularLocation>
        <location evidence="1">Membrane</location>
        <topology evidence="1">Single-pass membrane protein</topology>
    </subcellularLocation>
</comment>
<reference evidence="6 7" key="1">
    <citation type="submission" date="2015-03" db="EMBL/GenBank/DDBJ databases">
        <authorList>
            <person name="Hassan Y.I."/>
            <person name="Lepp D."/>
            <person name="Li X.-Z."/>
            <person name="Zhou T."/>
        </authorList>
    </citation>
    <scope>NUCLEOTIDE SEQUENCE [LARGE SCALE GENOMIC DNA]</scope>
    <source>
        <strain evidence="6 7">BD-c194</strain>
    </source>
</reference>
<keyword evidence="3" id="KW-1133">Transmembrane helix</keyword>
<evidence type="ECO:0000256" key="4">
    <source>
        <dbReference type="ARBA" id="ARBA00023136"/>
    </source>
</evidence>
<evidence type="ECO:0000259" key="5">
    <source>
        <dbReference type="Pfam" id="PF04357"/>
    </source>
</evidence>
<protein>
    <recommendedName>
        <fullName evidence="5">Translocation and assembly module TamB C-terminal domain-containing protein</fullName>
    </recommendedName>
</protein>
<sequence length="1412" mass="143805">MTDNEQKDWLTQFVQDRLSTPERQISLSNIDGILGSDVSVRLITISDSEGVWLRINNARLNWNQAALFTGRLEVRSLTADSIEYTRNAVPSRDAPPDLPAPEAGGLQIPEFPVAIIIQELSVPRVTFGEGVFGLGSEISLAGAFTLEGGNLDTTLDIERLDGPGGTLDLDVAYTRADQNVDIDVSLTEPPNGILANLLNMEGRPAVELTLAGSGPVSDLVTELTFVANGRTALSGAATITQAQEGFVIGANLTGALADLMAEPYRPFFGEQTRLTADALLRTEGGLSISNLQLSGGQVSLSGNLETTPDNFLRRMTLDASVGGLAGERVILPVPGADTSIDAARVTVDYGADNSENWTAGLIVDGLSTGNGFSAETATLNLSGVAANLDHPASRRVTLNGDGAIAGISATEEVEAALGDSIGLGVAGLWEAGQPIQVAELRIAGQALSMALTGTLDDFVFNGDIGLETANIAPFSDLADRELSGALNLTANGSVSPLIGGFDLMLDGTGTGLSIGDEIADRLLEGEVALSGRVARTETGLAAEGFRLGNDQLLLTADGTIATGTADFRFDLALADLALLSPDASGQMSVTGTARGTEGTIALDLNASVPQGELVGRPLRDARFGFEGTLVEAAIAGDISGAAMLDGHAVNLASNVAVNAEGTRLTDIAFETAGTRIGGDLARTPDGLLSGALSVDATDISNAAALALMQASGAVDADVQLSVVDETQAAEIAGTIRDLSVEDIRIASADISATASDLFGVPAVNGRITGSGISAAGVDVRQLTATASQSGETTRFTAQANLATGTDVDVAGSLAPEGTGYRLALERANLVQGQLSARLANPTVLVVDGSSVRLDAVRFNVGSGSIIASGTAGEALAMDVAINALPLSIANAVASDLGLAGTLNGRAQITGSGSDPRVSFTAEGTGLNAAAIGDIGIAPLTASVNGSFARNTVTLAALRANGAGGLQVSGSGTVPLAGQGLSLALTGSAPLSLANRYLADRGGQASGVANLDARVSGSLSNPQFSGTVTTSGAEYVDPEANLRLVGINARISLDGTQARIESLSANLATGGSISGSGTIGLSGQFPANLSLALNSARYADGHLFVATASGDLTVTGNLIGNPLISGRVLIEEANITVPENFGGGAALIDVEHIHTPRAVEATLERARIDERGAPTPRTRSPGVLLDITVDAPNQIFIRGRGLDAEVGGSVRLTGPVDDIQPVGSFEMTRGRLAILGQRITFETGSVTLLGNLDPTLNFVARTEGDGITVFVTISGRISELDISFTSNPALPQDEVLARLIFNRSVGELTPLQVARLAAAAAELAGGGEGGGLLGSLREGAGLADLDIVTDEEGNVGLAAGTYIQDNVYLGVQTGTGGQSRVTINLDVTDDLKITGAAGADGDSSLGVFYERDY</sequence>
<dbReference type="STRING" id="443610.VE25_10260"/>
<keyword evidence="7" id="KW-1185">Reference proteome</keyword>
<dbReference type="Pfam" id="PF04357">
    <property type="entry name" value="TamB"/>
    <property type="match status" value="1"/>
</dbReference>
<keyword evidence="2" id="KW-0812">Transmembrane</keyword>
<dbReference type="PANTHER" id="PTHR36985:SF1">
    <property type="entry name" value="TRANSLOCATION AND ASSEMBLY MODULE SUBUNIT TAMB"/>
    <property type="match status" value="1"/>
</dbReference>
<gene>
    <name evidence="6" type="ORF">VE25_10260</name>
</gene>
<organism evidence="6 7">
    <name type="scientific">Devosia geojensis</name>
    <dbReference type="NCBI Taxonomy" id="443610"/>
    <lineage>
        <taxon>Bacteria</taxon>
        <taxon>Pseudomonadati</taxon>
        <taxon>Pseudomonadota</taxon>
        <taxon>Alphaproteobacteria</taxon>
        <taxon>Hyphomicrobiales</taxon>
        <taxon>Devosiaceae</taxon>
        <taxon>Devosia</taxon>
    </lineage>
</organism>
<proteinExistence type="predicted"/>
<name>A0A0F5FST7_9HYPH</name>
<dbReference type="PANTHER" id="PTHR36985">
    <property type="entry name" value="TRANSLOCATION AND ASSEMBLY MODULE SUBUNIT TAMB"/>
    <property type="match status" value="1"/>
</dbReference>
<dbReference type="InterPro" id="IPR007452">
    <property type="entry name" value="TamB_C"/>
</dbReference>
<evidence type="ECO:0000256" key="1">
    <source>
        <dbReference type="ARBA" id="ARBA00004167"/>
    </source>
</evidence>
<dbReference type="Proteomes" id="UP000033632">
    <property type="component" value="Unassembled WGS sequence"/>
</dbReference>
<evidence type="ECO:0000313" key="6">
    <source>
        <dbReference type="EMBL" id="KKB11936.1"/>
    </source>
</evidence>
<feature type="domain" description="Translocation and assembly module TamB C-terminal" evidence="5">
    <location>
        <begin position="1061"/>
        <end position="1412"/>
    </location>
</feature>
<accession>A0A0F5FST7</accession>
<dbReference type="GO" id="GO:0009306">
    <property type="term" value="P:protein secretion"/>
    <property type="evidence" value="ECO:0007669"/>
    <property type="project" value="InterPro"/>
</dbReference>
<dbReference type="GO" id="GO:0005886">
    <property type="term" value="C:plasma membrane"/>
    <property type="evidence" value="ECO:0007669"/>
    <property type="project" value="InterPro"/>
</dbReference>